<comment type="similarity">
    <text evidence="2">Belongs to the ABC transporter superfamily. ABCC family. Conjugate transporter (TC 3.A.1.208) subfamily.</text>
</comment>
<dbReference type="InterPro" id="IPR011527">
    <property type="entry name" value="ABC1_TM_dom"/>
</dbReference>
<keyword evidence="3" id="KW-0813">Transport</keyword>
<dbReference type="CDD" id="cd03244">
    <property type="entry name" value="ABCC_MRP_domain2"/>
    <property type="match status" value="1"/>
</dbReference>
<dbReference type="GO" id="GO:0016020">
    <property type="term" value="C:membrane"/>
    <property type="evidence" value="ECO:0007669"/>
    <property type="project" value="UniProtKB-SubCell"/>
</dbReference>
<dbReference type="InterPro" id="IPR017871">
    <property type="entry name" value="ABC_transporter-like_CS"/>
</dbReference>
<gene>
    <name evidence="12" type="ORF">SRO942_LOCUS23048</name>
</gene>
<feature type="domain" description="ABC transporter" evidence="10">
    <location>
        <begin position="737"/>
        <end position="953"/>
    </location>
</feature>
<keyword evidence="6" id="KW-0067">ATP-binding</keyword>
<dbReference type="InterPro" id="IPR036640">
    <property type="entry name" value="ABC1_TM_sf"/>
</dbReference>
<evidence type="ECO:0000256" key="2">
    <source>
        <dbReference type="ARBA" id="ARBA00009726"/>
    </source>
</evidence>
<dbReference type="FunFam" id="3.40.50.300:FF:000997">
    <property type="entry name" value="Multidrug resistance-associated protein 1"/>
    <property type="match status" value="1"/>
</dbReference>
<evidence type="ECO:0000256" key="7">
    <source>
        <dbReference type="ARBA" id="ARBA00022989"/>
    </source>
</evidence>
<keyword evidence="8 9" id="KW-0472">Membrane</keyword>
<dbReference type="InterPro" id="IPR027417">
    <property type="entry name" value="P-loop_NTPase"/>
</dbReference>
<evidence type="ECO:0000256" key="1">
    <source>
        <dbReference type="ARBA" id="ARBA00004141"/>
    </source>
</evidence>
<dbReference type="SUPFAM" id="SSF90123">
    <property type="entry name" value="ABC transporter transmembrane region"/>
    <property type="match status" value="2"/>
</dbReference>
<feature type="transmembrane region" description="Helical" evidence="9">
    <location>
        <begin position="692"/>
        <end position="709"/>
    </location>
</feature>
<accession>A0A8S2MEG7</accession>
<dbReference type="InterPro" id="IPR003593">
    <property type="entry name" value="AAA+_ATPase"/>
</dbReference>
<dbReference type="EMBL" id="CAJOBC010008090">
    <property type="protein sequence ID" value="CAF3952141.1"/>
    <property type="molecule type" value="Genomic_DNA"/>
</dbReference>
<feature type="domain" description="ABC transmembrane type-1" evidence="11">
    <location>
        <begin position="620"/>
        <end position="707"/>
    </location>
</feature>
<dbReference type="Pfam" id="PF00005">
    <property type="entry name" value="ABC_tran"/>
    <property type="match status" value="2"/>
</dbReference>
<feature type="domain" description="ABC transmembrane type-1" evidence="11">
    <location>
        <begin position="2"/>
        <end position="276"/>
    </location>
</feature>
<sequence>MLVSGLFLIPYSAAKIAQPLLLRQIILIITNPHELSYKGYLYAVVLGIASVTQALVHQQFFFRTSRVGMHVRNVISSSIYKRVLTLRTSSFMKTTAGQVINLVGNDASKCDELCIFGHYLWNAPLEALIVFGLIWNQIGIPTLFAYAILILLIPLQVIFSRKFASFRSNTAQWTDKRVKVVNEIVTGCQIVKMYGWEKPLEDVVHNTRETEFKSIRRASRIRACNLGISFASLPIISLATFGSMWLMGRQLTGAQVFTTLAFFSMLRTPLTSFLPLSLEKFSEAIISAKRIDNFMNLSKDAVNEKDTDSTHGKDALPGTVLMNKASFCWEQSCLLKDIDLQVKHGSLVGVIGSIGSCKSSLLMAILGEMKLVSGTSCCNGTFAYASQTPWIFADTIRENILFGKPLNPERYAQVIQICCLIPDIDSMTAGDLTVIGEKGVNLSGGQKARISLARAVYDEADIYLFDDPLAAVDSTVAQSIFEDCIGPDGFLKTKSRILVTHQIEYLPKADHCVLLHHGRVEGQGHFNDLLASAEEVKLLYDLRRIQFDRAAQKRKHVDTVEERAATESVAKPDEHGIVKEEVSAGGNISAGVWIKLFTANHGWIGFVPLVIVMFLGEALGLVTIRAFKAEDNFINSFVEKIDANTRAWFVLSAGVRWFGVRLDLMTSALSTLMAILSVALRHHINASSAALGLLYCINMSSMFQWAFLYEYSRLPPEPDFYNEKQKPPLEWPTKGKIEFKNYKFRYRAELEPVLKGINLSIESCDKVVEKSSTEGQICIDDIDINTIGLSDLRAHLNIIPQSPVLFSNTLRYNLDPFSKHSDEELWTALAMVQLKDTISKITDGLSTQVAEYGSNFSVGECQLICVARALLKPSKILLIDEATANVDMNTDKLIQQVIREKFSTQTVLTIAHRLDTIQDSDKIVLINDGLVKAYGKPKDVLFDTKLNDIGLDDADEKEKGTL</sequence>
<name>A0A8S2MEG7_9BILA</name>
<feature type="domain" description="ABC transporter" evidence="10">
    <location>
        <begin position="320"/>
        <end position="542"/>
    </location>
</feature>
<protein>
    <submittedName>
        <fullName evidence="12">Uncharacterized protein</fullName>
    </submittedName>
</protein>
<proteinExistence type="inferred from homology"/>
<dbReference type="GO" id="GO:0016887">
    <property type="term" value="F:ATP hydrolysis activity"/>
    <property type="evidence" value="ECO:0007669"/>
    <property type="project" value="InterPro"/>
</dbReference>
<dbReference type="FunFam" id="3.40.50.300:FF:000163">
    <property type="entry name" value="Multidrug resistance-associated protein member 4"/>
    <property type="match status" value="1"/>
</dbReference>
<dbReference type="PROSITE" id="PS50893">
    <property type="entry name" value="ABC_TRANSPORTER_2"/>
    <property type="match status" value="2"/>
</dbReference>
<keyword evidence="4 9" id="KW-0812">Transmembrane</keyword>
<dbReference type="SUPFAM" id="SSF52540">
    <property type="entry name" value="P-loop containing nucleoside triphosphate hydrolases"/>
    <property type="match status" value="2"/>
</dbReference>
<dbReference type="SMART" id="SM00382">
    <property type="entry name" value="AAA"/>
    <property type="match status" value="1"/>
</dbReference>
<evidence type="ECO:0000256" key="6">
    <source>
        <dbReference type="ARBA" id="ARBA00022840"/>
    </source>
</evidence>
<dbReference type="InterPro" id="IPR050173">
    <property type="entry name" value="ABC_transporter_C-like"/>
</dbReference>
<reference evidence="12" key="1">
    <citation type="submission" date="2021-02" db="EMBL/GenBank/DDBJ databases">
        <authorList>
            <person name="Nowell W R."/>
        </authorList>
    </citation>
    <scope>NUCLEOTIDE SEQUENCE</scope>
</reference>
<evidence type="ECO:0000256" key="9">
    <source>
        <dbReference type="SAM" id="Phobius"/>
    </source>
</evidence>
<dbReference type="GO" id="GO:0140359">
    <property type="term" value="F:ABC-type transporter activity"/>
    <property type="evidence" value="ECO:0007669"/>
    <property type="project" value="InterPro"/>
</dbReference>
<evidence type="ECO:0000256" key="4">
    <source>
        <dbReference type="ARBA" id="ARBA00022692"/>
    </source>
</evidence>
<dbReference type="Pfam" id="PF00664">
    <property type="entry name" value="ABC_membrane"/>
    <property type="match status" value="1"/>
</dbReference>
<dbReference type="Proteomes" id="UP000681722">
    <property type="component" value="Unassembled WGS sequence"/>
</dbReference>
<dbReference type="Gene3D" id="3.40.50.300">
    <property type="entry name" value="P-loop containing nucleotide triphosphate hydrolases"/>
    <property type="match status" value="2"/>
</dbReference>
<dbReference type="Gene3D" id="1.20.1560.10">
    <property type="entry name" value="ABC transporter type 1, transmembrane domain"/>
    <property type="match status" value="2"/>
</dbReference>
<dbReference type="PANTHER" id="PTHR24223">
    <property type="entry name" value="ATP-BINDING CASSETTE SUB-FAMILY C"/>
    <property type="match status" value="1"/>
</dbReference>
<evidence type="ECO:0000313" key="13">
    <source>
        <dbReference type="Proteomes" id="UP000681722"/>
    </source>
</evidence>
<evidence type="ECO:0000256" key="8">
    <source>
        <dbReference type="ARBA" id="ARBA00023136"/>
    </source>
</evidence>
<dbReference type="InterPro" id="IPR003439">
    <property type="entry name" value="ABC_transporter-like_ATP-bd"/>
</dbReference>
<evidence type="ECO:0000259" key="11">
    <source>
        <dbReference type="PROSITE" id="PS50929"/>
    </source>
</evidence>
<feature type="transmembrane region" description="Helical" evidence="9">
    <location>
        <begin position="223"/>
        <end position="246"/>
    </location>
</feature>
<dbReference type="PANTHER" id="PTHR24223:SF456">
    <property type="entry name" value="MULTIDRUG RESISTANCE-ASSOCIATED PROTEIN LETHAL(2)03659"/>
    <property type="match status" value="1"/>
</dbReference>
<dbReference type="PROSITE" id="PS00211">
    <property type="entry name" value="ABC_TRANSPORTER_1"/>
    <property type="match status" value="2"/>
</dbReference>
<feature type="transmembrane region" description="Helical" evidence="9">
    <location>
        <begin position="603"/>
        <end position="627"/>
    </location>
</feature>
<feature type="transmembrane region" description="Helical" evidence="9">
    <location>
        <begin position="143"/>
        <end position="159"/>
    </location>
</feature>
<dbReference type="OrthoDB" id="6500128at2759"/>
<keyword evidence="5" id="KW-0547">Nucleotide-binding</keyword>
<dbReference type="PROSITE" id="PS50929">
    <property type="entry name" value="ABC_TM1F"/>
    <property type="match status" value="2"/>
</dbReference>
<dbReference type="FunFam" id="1.20.1560.10:FF:000006">
    <property type="entry name" value="ATP-binding cassette, sub-family C (CFTR/MRP), member 9"/>
    <property type="match status" value="1"/>
</dbReference>
<feature type="transmembrane region" description="Helical" evidence="9">
    <location>
        <begin position="658"/>
        <end position="680"/>
    </location>
</feature>
<evidence type="ECO:0000313" key="12">
    <source>
        <dbReference type="EMBL" id="CAF3952141.1"/>
    </source>
</evidence>
<organism evidence="12 13">
    <name type="scientific">Didymodactylos carnosus</name>
    <dbReference type="NCBI Taxonomy" id="1234261"/>
    <lineage>
        <taxon>Eukaryota</taxon>
        <taxon>Metazoa</taxon>
        <taxon>Spiralia</taxon>
        <taxon>Gnathifera</taxon>
        <taxon>Rotifera</taxon>
        <taxon>Eurotatoria</taxon>
        <taxon>Bdelloidea</taxon>
        <taxon>Philodinida</taxon>
        <taxon>Philodinidae</taxon>
        <taxon>Didymodactylos</taxon>
    </lineage>
</organism>
<comment type="caution">
    <text evidence="12">The sequence shown here is derived from an EMBL/GenBank/DDBJ whole genome shotgun (WGS) entry which is preliminary data.</text>
</comment>
<keyword evidence="7 9" id="KW-1133">Transmembrane helix</keyword>
<comment type="subcellular location">
    <subcellularLocation>
        <location evidence="1">Membrane</location>
        <topology evidence="1">Multi-pass membrane protein</topology>
    </subcellularLocation>
</comment>
<dbReference type="AlphaFoldDB" id="A0A8S2MEG7"/>
<feature type="transmembrane region" description="Helical" evidence="9">
    <location>
        <begin position="252"/>
        <end position="270"/>
    </location>
</feature>
<evidence type="ECO:0000256" key="5">
    <source>
        <dbReference type="ARBA" id="ARBA00022741"/>
    </source>
</evidence>
<evidence type="ECO:0000256" key="3">
    <source>
        <dbReference type="ARBA" id="ARBA00022448"/>
    </source>
</evidence>
<dbReference type="GO" id="GO:0005524">
    <property type="term" value="F:ATP binding"/>
    <property type="evidence" value="ECO:0007669"/>
    <property type="project" value="UniProtKB-KW"/>
</dbReference>
<dbReference type="CDD" id="cd03250">
    <property type="entry name" value="ABCC_MRP_domain1"/>
    <property type="match status" value="1"/>
</dbReference>
<evidence type="ECO:0000259" key="10">
    <source>
        <dbReference type="PROSITE" id="PS50893"/>
    </source>
</evidence>